<accession>A0A1V2DP77</accession>
<feature type="region of interest" description="Disordered" evidence="1">
    <location>
        <begin position="112"/>
        <end position="131"/>
    </location>
</feature>
<dbReference type="STRING" id="135739.BTO32_14740"/>
<protein>
    <submittedName>
        <fullName evidence="2">Uncharacterized protein</fullName>
    </submittedName>
</protein>
<dbReference type="AlphaFoldDB" id="A0A1V2DP77"/>
<evidence type="ECO:0000313" key="2">
    <source>
        <dbReference type="EMBL" id="ONF42468.1"/>
    </source>
</evidence>
<comment type="caution">
    <text evidence="2">The sequence shown here is derived from an EMBL/GenBank/DDBJ whole genome shotgun (WGS) entry which is preliminary data.</text>
</comment>
<dbReference type="RefSeq" id="WP_076725413.1">
    <property type="nucleotide sequence ID" value="NZ_MSCW01000009.1"/>
</dbReference>
<evidence type="ECO:0000256" key="1">
    <source>
        <dbReference type="SAM" id="MobiDB-lite"/>
    </source>
</evidence>
<gene>
    <name evidence="2" type="ORF">BTO32_14740</name>
</gene>
<proteinExistence type="predicted"/>
<dbReference type="Proteomes" id="UP000189339">
    <property type="component" value="Unassembled WGS sequence"/>
</dbReference>
<evidence type="ECO:0000313" key="3">
    <source>
        <dbReference type="Proteomes" id="UP000189339"/>
    </source>
</evidence>
<reference evidence="2 3" key="1">
    <citation type="submission" date="2016-12" db="EMBL/GenBank/DDBJ databases">
        <title>Marinobacter lutaoensis whole genome sequencing.</title>
        <authorList>
            <person name="Verma A."/>
            <person name="Krishnamurthi S."/>
        </authorList>
    </citation>
    <scope>NUCLEOTIDE SEQUENCE [LARGE SCALE GENOMIC DNA]</scope>
    <source>
        <strain evidence="2 3">T5054</strain>
    </source>
</reference>
<organism evidence="2 3">
    <name type="scientific">Marinobacter lutaoensis</name>
    <dbReference type="NCBI Taxonomy" id="135739"/>
    <lineage>
        <taxon>Bacteria</taxon>
        <taxon>Pseudomonadati</taxon>
        <taxon>Pseudomonadota</taxon>
        <taxon>Gammaproteobacteria</taxon>
        <taxon>Pseudomonadales</taxon>
        <taxon>Marinobacteraceae</taxon>
        <taxon>Marinobacter</taxon>
    </lineage>
</organism>
<keyword evidence="3" id="KW-1185">Reference proteome</keyword>
<name>A0A1V2DP77_9GAMM</name>
<dbReference type="EMBL" id="MSCW01000009">
    <property type="protein sequence ID" value="ONF42468.1"/>
    <property type="molecule type" value="Genomic_DNA"/>
</dbReference>
<sequence length="131" mass="14145">MTGLTGTSDSGLTPQEKAVLNTYKEWIGDDTNTTIFLAGSTRGSIDLNKDEQRFTIRDDRSLSENFIAALKRFGADRVVDARVSAEQTLGLLNEMANQPFQPALQAAMTTAANDELSMDLDSREGASPGLS</sequence>